<accession>A0ABS9SH50</accession>
<keyword evidence="5" id="KW-0456">Lyase</keyword>
<dbReference type="Pfam" id="PF02618">
    <property type="entry name" value="YceG"/>
    <property type="match status" value="1"/>
</dbReference>
<protein>
    <submittedName>
        <fullName evidence="7">Endolytic transglycosylase MltG</fullName>
    </submittedName>
</protein>
<evidence type="ECO:0000256" key="3">
    <source>
        <dbReference type="ARBA" id="ARBA00022989"/>
    </source>
</evidence>
<gene>
    <name evidence="7" type="ORF">MKP09_06905</name>
</gene>
<evidence type="ECO:0000256" key="4">
    <source>
        <dbReference type="ARBA" id="ARBA00023136"/>
    </source>
</evidence>
<dbReference type="Proteomes" id="UP001202248">
    <property type="component" value="Unassembled WGS sequence"/>
</dbReference>
<keyword evidence="4" id="KW-0472">Membrane</keyword>
<organism evidence="7 8">
    <name type="scientific">Niabella ginsengisoli</name>
    <dbReference type="NCBI Taxonomy" id="522298"/>
    <lineage>
        <taxon>Bacteria</taxon>
        <taxon>Pseudomonadati</taxon>
        <taxon>Bacteroidota</taxon>
        <taxon>Chitinophagia</taxon>
        <taxon>Chitinophagales</taxon>
        <taxon>Chitinophagaceae</taxon>
        <taxon>Niabella</taxon>
    </lineage>
</organism>
<keyword evidence="8" id="KW-1185">Reference proteome</keyword>
<evidence type="ECO:0000256" key="5">
    <source>
        <dbReference type="ARBA" id="ARBA00023239"/>
    </source>
</evidence>
<reference evidence="7 8" key="1">
    <citation type="submission" date="2022-02" db="EMBL/GenBank/DDBJ databases">
        <authorList>
            <person name="Min J."/>
        </authorList>
    </citation>
    <scope>NUCLEOTIDE SEQUENCE [LARGE SCALE GENOMIC DNA]</scope>
    <source>
        <strain evidence="7 8">GR10-1</strain>
    </source>
</reference>
<dbReference type="EMBL" id="JAKWBL010000001">
    <property type="protein sequence ID" value="MCH5597655.1"/>
    <property type="molecule type" value="Genomic_DNA"/>
</dbReference>
<keyword evidence="2" id="KW-0812">Transmembrane</keyword>
<evidence type="ECO:0000256" key="6">
    <source>
        <dbReference type="ARBA" id="ARBA00023316"/>
    </source>
</evidence>
<sequence length="95" mass="10991">MDSNTVMSVVLPLTYENNWNTTIDVFFKKFNDAYQKFWTAERKLKADEKGLSVIQSITMASIVDEETNASKEKGTIASVYMNRIKRECLCRLTRL</sequence>
<dbReference type="InterPro" id="IPR003770">
    <property type="entry name" value="MLTG-like"/>
</dbReference>
<comment type="caution">
    <text evidence="7">The sequence shown here is derived from an EMBL/GenBank/DDBJ whole genome shotgun (WGS) entry which is preliminary data.</text>
</comment>
<evidence type="ECO:0000313" key="7">
    <source>
        <dbReference type="EMBL" id="MCH5597655.1"/>
    </source>
</evidence>
<keyword evidence="6" id="KW-0961">Cell wall biogenesis/degradation</keyword>
<name>A0ABS9SH50_9BACT</name>
<evidence type="ECO:0000256" key="2">
    <source>
        <dbReference type="ARBA" id="ARBA00022692"/>
    </source>
</evidence>
<evidence type="ECO:0000256" key="1">
    <source>
        <dbReference type="ARBA" id="ARBA00022475"/>
    </source>
</evidence>
<keyword evidence="3" id="KW-1133">Transmembrane helix</keyword>
<keyword evidence="1" id="KW-1003">Cell membrane</keyword>
<evidence type="ECO:0000313" key="8">
    <source>
        <dbReference type="Proteomes" id="UP001202248"/>
    </source>
</evidence>
<dbReference type="PANTHER" id="PTHR30518:SF2">
    <property type="entry name" value="ENDOLYTIC MUREIN TRANSGLYCOSYLASE"/>
    <property type="match status" value="1"/>
</dbReference>
<proteinExistence type="predicted"/>
<dbReference type="PANTHER" id="PTHR30518">
    <property type="entry name" value="ENDOLYTIC MUREIN TRANSGLYCOSYLASE"/>
    <property type="match status" value="1"/>
</dbReference>